<evidence type="ECO:0000313" key="2">
    <source>
        <dbReference type="EMBL" id="GIG22962.1"/>
    </source>
</evidence>
<proteinExistence type="predicted"/>
<accession>A0A919P420</accession>
<name>A0A919P420_9CELL</name>
<reference evidence="2" key="1">
    <citation type="submission" date="2021-01" db="EMBL/GenBank/DDBJ databases">
        <title>Whole genome shotgun sequence of Cellulomonas chitinilytica NBRC 110799.</title>
        <authorList>
            <person name="Komaki H."/>
            <person name="Tamura T."/>
        </authorList>
    </citation>
    <scope>NUCLEOTIDE SEQUENCE</scope>
    <source>
        <strain evidence="2">NBRC 110799</strain>
    </source>
</reference>
<gene>
    <name evidence="2" type="ORF">Cch01nite_36860</name>
</gene>
<organism evidence="2 3">
    <name type="scientific">Cellulomonas chitinilytica</name>
    <dbReference type="NCBI Taxonomy" id="398759"/>
    <lineage>
        <taxon>Bacteria</taxon>
        <taxon>Bacillati</taxon>
        <taxon>Actinomycetota</taxon>
        <taxon>Actinomycetes</taxon>
        <taxon>Micrococcales</taxon>
        <taxon>Cellulomonadaceae</taxon>
        <taxon>Cellulomonas</taxon>
    </lineage>
</organism>
<dbReference type="EMBL" id="BONK01000014">
    <property type="protein sequence ID" value="GIG22962.1"/>
    <property type="molecule type" value="Genomic_DNA"/>
</dbReference>
<comment type="caution">
    <text evidence="2">The sequence shown here is derived from an EMBL/GenBank/DDBJ whole genome shotgun (WGS) entry which is preliminary data.</text>
</comment>
<keyword evidence="3" id="KW-1185">Reference proteome</keyword>
<keyword evidence="1" id="KW-0175">Coiled coil</keyword>
<sequence>MSAAGKDPHRREAERFAERHARTVLARTDVRVAPPDAPAGVDLVGPDLVARVDHEHRPVERDAVEQLHGAAGTRAAAFYSRSGYTKTAQLWADEHRVSLFGYTDDGYAAPFNQTARELVLRGQNESEHRVRSAAERVARHATEARLEAERFEREAHAAVLRAEEEERVAAERHRVERERDETVLGRTVVLLLEMRLDPHALPATVQRLAGSTVLTTLADGAHRLSTTDRPSALALVRSMFDDAAAVLEVLTPSEGRDSPGYRATRTTIRRGLDSVDAAAGHGRSGHIAPDDVADHLRAAERRWRMVVDELVRLQPWASRLSTVPDPRQARHLVQP</sequence>
<protein>
    <recommendedName>
        <fullName evidence="4">Restriction endonuclease</fullName>
    </recommendedName>
</protein>
<evidence type="ECO:0000313" key="3">
    <source>
        <dbReference type="Proteomes" id="UP000632740"/>
    </source>
</evidence>
<feature type="coiled-coil region" evidence="1">
    <location>
        <begin position="134"/>
        <end position="181"/>
    </location>
</feature>
<dbReference type="RefSeq" id="WP_203757967.1">
    <property type="nucleotide sequence ID" value="NZ_BONK01000014.1"/>
</dbReference>
<dbReference type="AlphaFoldDB" id="A0A919P420"/>
<evidence type="ECO:0000256" key="1">
    <source>
        <dbReference type="SAM" id="Coils"/>
    </source>
</evidence>
<evidence type="ECO:0008006" key="4">
    <source>
        <dbReference type="Google" id="ProtNLM"/>
    </source>
</evidence>
<dbReference type="Proteomes" id="UP000632740">
    <property type="component" value="Unassembled WGS sequence"/>
</dbReference>